<gene>
    <name evidence="1" type="ORF">E2493_14305</name>
</gene>
<name>A0A4Y8ZNH2_9SPHN</name>
<dbReference type="OrthoDB" id="7507045at2"/>
<dbReference type="RefSeq" id="WP_135087961.1">
    <property type="nucleotide sequence ID" value="NZ_SPDV01000029.1"/>
</dbReference>
<accession>A0A4Y8ZNH2</accession>
<protein>
    <submittedName>
        <fullName evidence="1">Uncharacterized protein</fullName>
    </submittedName>
</protein>
<keyword evidence="2" id="KW-1185">Reference proteome</keyword>
<evidence type="ECO:0000313" key="1">
    <source>
        <dbReference type="EMBL" id="TFI57541.1"/>
    </source>
</evidence>
<organism evidence="1 2">
    <name type="scientific">Sphingomonas parva</name>
    <dbReference type="NCBI Taxonomy" id="2555898"/>
    <lineage>
        <taxon>Bacteria</taxon>
        <taxon>Pseudomonadati</taxon>
        <taxon>Pseudomonadota</taxon>
        <taxon>Alphaproteobacteria</taxon>
        <taxon>Sphingomonadales</taxon>
        <taxon>Sphingomonadaceae</taxon>
        <taxon>Sphingomonas</taxon>
    </lineage>
</organism>
<dbReference type="Proteomes" id="UP000298213">
    <property type="component" value="Unassembled WGS sequence"/>
</dbReference>
<comment type="caution">
    <text evidence="1">The sequence shown here is derived from an EMBL/GenBank/DDBJ whole genome shotgun (WGS) entry which is preliminary data.</text>
</comment>
<sequence>MTPTEARERHECLSFLGLRAHATSSALVQLRQELVAANLLDAAAMARIKEAICGEISVSTPHVHAPAEFEASIRNRLDTIFIGAQDRGTACPLAGRNPG</sequence>
<reference evidence="1 2" key="1">
    <citation type="submission" date="2019-03" db="EMBL/GenBank/DDBJ databases">
        <title>Genome sequence of Sphingomonas sp. 17J27-24.</title>
        <authorList>
            <person name="Kim M."/>
            <person name="Maeng S."/>
            <person name="Sathiyaraj S."/>
        </authorList>
    </citation>
    <scope>NUCLEOTIDE SEQUENCE [LARGE SCALE GENOMIC DNA]</scope>
    <source>
        <strain evidence="1 2">17J27-24</strain>
    </source>
</reference>
<dbReference type="EMBL" id="SPDV01000029">
    <property type="protein sequence ID" value="TFI57541.1"/>
    <property type="molecule type" value="Genomic_DNA"/>
</dbReference>
<proteinExistence type="predicted"/>
<evidence type="ECO:0000313" key="2">
    <source>
        <dbReference type="Proteomes" id="UP000298213"/>
    </source>
</evidence>
<dbReference type="AlphaFoldDB" id="A0A4Y8ZNH2"/>